<dbReference type="EMBL" id="JAUIYO010000014">
    <property type="protein sequence ID" value="MFK2826695.1"/>
    <property type="molecule type" value="Genomic_DNA"/>
</dbReference>
<evidence type="ECO:0000313" key="7">
    <source>
        <dbReference type="EMBL" id="MFK2826695.1"/>
    </source>
</evidence>
<protein>
    <submittedName>
        <fullName evidence="7">DUF1232 domain-containing protein</fullName>
    </submittedName>
</protein>
<evidence type="ECO:0000256" key="2">
    <source>
        <dbReference type="ARBA" id="ARBA00022692"/>
    </source>
</evidence>
<proteinExistence type="predicted"/>
<evidence type="ECO:0000259" key="6">
    <source>
        <dbReference type="Pfam" id="PF06803"/>
    </source>
</evidence>
<keyword evidence="2 5" id="KW-0812">Transmembrane</keyword>
<feature type="transmembrane region" description="Helical" evidence="5">
    <location>
        <begin position="56"/>
        <end position="77"/>
    </location>
</feature>
<evidence type="ECO:0000256" key="3">
    <source>
        <dbReference type="ARBA" id="ARBA00022989"/>
    </source>
</evidence>
<dbReference type="Proteomes" id="UP001619911">
    <property type="component" value="Unassembled WGS sequence"/>
</dbReference>
<keyword evidence="4 5" id="KW-0472">Membrane</keyword>
<keyword evidence="8" id="KW-1185">Reference proteome</keyword>
<dbReference type="RefSeq" id="WP_404318262.1">
    <property type="nucleotide sequence ID" value="NZ_JAUIYO010000014.1"/>
</dbReference>
<comment type="caution">
    <text evidence="7">The sequence shown here is derived from an EMBL/GenBank/DDBJ whole genome shotgun (WGS) entry which is preliminary data.</text>
</comment>
<name>A0ABW8IB13_9BACI</name>
<evidence type="ECO:0000256" key="1">
    <source>
        <dbReference type="ARBA" id="ARBA00004127"/>
    </source>
</evidence>
<dbReference type="Pfam" id="PF06803">
    <property type="entry name" value="DUF1232"/>
    <property type="match status" value="1"/>
</dbReference>
<evidence type="ECO:0000256" key="4">
    <source>
        <dbReference type="ARBA" id="ARBA00023136"/>
    </source>
</evidence>
<sequence length="91" mass="10837">MRKLWKRIKFVFTFRKFIPFLKDFFISKEVAVFNKILSIGLIIGYFVLPFDMIPDFFTVFGLLDDIAVFTFVLQQIIKMAPSSIKEKYHMT</sequence>
<feature type="transmembrane region" description="Helical" evidence="5">
    <location>
        <begin position="32"/>
        <end position="50"/>
    </location>
</feature>
<evidence type="ECO:0000256" key="5">
    <source>
        <dbReference type="SAM" id="Phobius"/>
    </source>
</evidence>
<keyword evidence="3 5" id="KW-1133">Transmembrane helix</keyword>
<reference evidence="7 8" key="1">
    <citation type="submission" date="2023-07" db="EMBL/GenBank/DDBJ databases">
        <title>Bacillus lucianemedeirus sp. nov, a new species isolated from an immunobiological production facility.</title>
        <authorList>
            <person name="Costa L.V."/>
            <person name="Miranda R.V.S.L."/>
            <person name="Brandao M.L.L."/>
            <person name="Reis C.M.F."/>
            <person name="Frazao A.M."/>
            <person name="Cruz F.V."/>
            <person name="Baio P.V.P."/>
            <person name="Veras J.F.C."/>
            <person name="Ramos J.N."/>
            <person name="Vieira V."/>
        </authorList>
    </citation>
    <scope>NUCLEOTIDE SEQUENCE [LARGE SCALE GENOMIC DNA]</scope>
    <source>
        <strain evidence="7 8">B190/17</strain>
    </source>
</reference>
<comment type="subcellular location">
    <subcellularLocation>
        <location evidence="1">Endomembrane system</location>
        <topology evidence="1">Multi-pass membrane protein</topology>
    </subcellularLocation>
</comment>
<accession>A0ABW8IB13</accession>
<dbReference type="InterPro" id="IPR010652">
    <property type="entry name" value="DUF1232"/>
</dbReference>
<evidence type="ECO:0000313" key="8">
    <source>
        <dbReference type="Proteomes" id="UP001619911"/>
    </source>
</evidence>
<organism evidence="7 8">
    <name type="scientific">Bacillus lumedeiriae</name>
    <dbReference type="NCBI Taxonomy" id="3058829"/>
    <lineage>
        <taxon>Bacteria</taxon>
        <taxon>Bacillati</taxon>
        <taxon>Bacillota</taxon>
        <taxon>Bacilli</taxon>
        <taxon>Bacillales</taxon>
        <taxon>Bacillaceae</taxon>
        <taxon>Bacillus</taxon>
    </lineage>
</organism>
<dbReference type="InterPro" id="IPR016941">
    <property type="entry name" value="UCP029962"/>
</dbReference>
<dbReference type="PIRSF" id="PIRSF029962">
    <property type="entry name" value="UCP029962"/>
    <property type="match status" value="1"/>
</dbReference>
<feature type="domain" description="DUF1232" evidence="6">
    <location>
        <begin position="36"/>
        <end position="71"/>
    </location>
</feature>
<gene>
    <name evidence="7" type="ORF">QYG89_13650</name>
</gene>